<dbReference type="EMBL" id="MRTJ01000001">
    <property type="protein sequence ID" value="OMF16938.1"/>
    <property type="molecule type" value="Genomic_DNA"/>
</dbReference>
<dbReference type="SMART" id="SM00342">
    <property type="entry name" value="HTH_ARAC"/>
    <property type="match status" value="1"/>
</dbReference>
<dbReference type="PANTHER" id="PTHR47893">
    <property type="entry name" value="REGULATORY PROTEIN PCHR"/>
    <property type="match status" value="1"/>
</dbReference>
<dbReference type="Proteomes" id="UP000187134">
    <property type="component" value="Unassembled WGS sequence"/>
</dbReference>
<gene>
    <name evidence="4" type="ORF">BK131_02830</name>
</gene>
<reference evidence="4 5" key="1">
    <citation type="submission" date="2016-11" db="EMBL/GenBank/DDBJ databases">
        <title>Paenibacillus species isolates.</title>
        <authorList>
            <person name="Beno S.M."/>
        </authorList>
    </citation>
    <scope>NUCLEOTIDE SEQUENCE [LARGE SCALE GENOMIC DNA]</scope>
    <source>
        <strain evidence="4 5">FSL H8-0246</strain>
    </source>
</reference>
<evidence type="ECO:0000313" key="5">
    <source>
        <dbReference type="Proteomes" id="UP000187134"/>
    </source>
</evidence>
<dbReference type="Pfam" id="PF12833">
    <property type="entry name" value="HTH_18"/>
    <property type="match status" value="1"/>
</dbReference>
<name>A0A1R1C4K3_PAEAM</name>
<dbReference type="InterPro" id="IPR009057">
    <property type="entry name" value="Homeodomain-like_sf"/>
</dbReference>
<dbReference type="SUPFAM" id="SSF46689">
    <property type="entry name" value="Homeodomain-like"/>
    <property type="match status" value="1"/>
</dbReference>
<sequence>MSTFYLPEHAGSGVFQTTSLGPHVNWAFCDLTPCRDTFAPTIPELVRPAMMNENKLKRAFKQQYGRAIHAYVIQKRMEKARELLESGQVGVTEAAYLVGDVNSSYFISHFRQTYGYNPSKLKG</sequence>
<proteinExistence type="predicted"/>
<dbReference type="GO" id="GO:0003700">
    <property type="term" value="F:DNA-binding transcription factor activity"/>
    <property type="evidence" value="ECO:0007669"/>
    <property type="project" value="InterPro"/>
</dbReference>
<dbReference type="PANTHER" id="PTHR47893:SF1">
    <property type="entry name" value="REGULATORY PROTEIN PCHR"/>
    <property type="match status" value="1"/>
</dbReference>
<evidence type="ECO:0000313" key="4">
    <source>
        <dbReference type="EMBL" id="OMF16938.1"/>
    </source>
</evidence>
<accession>A0A1R1C4K3</accession>
<dbReference type="InterPro" id="IPR053142">
    <property type="entry name" value="PchR_regulatory_protein"/>
</dbReference>
<dbReference type="AlphaFoldDB" id="A0A1R1C4K3"/>
<evidence type="ECO:0000256" key="1">
    <source>
        <dbReference type="ARBA" id="ARBA00023015"/>
    </source>
</evidence>
<dbReference type="Gene3D" id="1.10.10.60">
    <property type="entry name" value="Homeodomain-like"/>
    <property type="match status" value="2"/>
</dbReference>
<dbReference type="OrthoDB" id="9782503at2"/>
<dbReference type="PROSITE" id="PS01124">
    <property type="entry name" value="HTH_ARAC_FAMILY_2"/>
    <property type="match status" value="1"/>
</dbReference>
<evidence type="ECO:0000256" key="2">
    <source>
        <dbReference type="ARBA" id="ARBA00023163"/>
    </source>
</evidence>
<feature type="domain" description="HTH araC/xylS-type" evidence="3">
    <location>
        <begin position="41"/>
        <end position="123"/>
    </location>
</feature>
<evidence type="ECO:0000259" key="3">
    <source>
        <dbReference type="PROSITE" id="PS01124"/>
    </source>
</evidence>
<keyword evidence="2" id="KW-0804">Transcription</keyword>
<dbReference type="GO" id="GO:0043565">
    <property type="term" value="F:sequence-specific DNA binding"/>
    <property type="evidence" value="ECO:0007669"/>
    <property type="project" value="InterPro"/>
</dbReference>
<organism evidence="4 5">
    <name type="scientific">Paenibacillus amylolyticus</name>
    <dbReference type="NCBI Taxonomy" id="1451"/>
    <lineage>
        <taxon>Bacteria</taxon>
        <taxon>Bacillati</taxon>
        <taxon>Bacillota</taxon>
        <taxon>Bacilli</taxon>
        <taxon>Bacillales</taxon>
        <taxon>Paenibacillaceae</taxon>
        <taxon>Paenibacillus</taxon>
    </lineage>
</organism>
<comment type="caution">
    <text evidence="4">The sequence shown here is derived from an EMBL/GenBank/DDBJ whole genome shotgun (WGS) entry which is preliminary data.</text>
</comment>
<protein>
    <recommendedName>
        <fullName evidence="3">HTH araC/xylS-type domain-containing protein</fullName>
    </recommendedName>
</protein>
<dbReference type="RefSeq" id="WP_076330356.1">
    <property type="nucleotide sequence ID" value="NZ_MRTJ01000001.1"/>
</dbReference>
<dbReference type="InterPro" id="IPR018060">
    <property type="entry name" value="HTH_AraC"/>
</dbReference>
<keyword evidence="1" id="KW-0805">Transcription regulation</keyword>